<dbReference type="InterPro" id="IPR001326">
    <property type="entry name" value="Transl_elong_EF1B_B/D_CS"/>
</dbReference>
<sequence>MLNIGGDINSDQGLKKLDEYLATRSYIEGYIPTQSDIILYEALKSVSAKYEHASRWYTHIKSYQSEKNKLPGLKKSLQDYGVSAGGGKPAAKDDDDDIDLFGSDEEPDEEAEKAREERLKAYAEKKAKKPGTIAKSNVVLDVKPWDDETDMKAMEQNVRSIEMDGLKWGASKLVPLAYGIKKLQIVCVVEDDKVSIEELSEKIEAFEDFVQSVDVAAFQKI</sequence>
<dbReference type="FunFam" id="3.30.70.60:FF:000001">
    <property type="entry name" value="Elongation factor 1-beta 1 like"/>
    <property type="match status" value="1"/>
</dbReference>
<dbReference type="GO" id="GO:0005829">
    <property type="term" value="C:cytosol"/>
    <property type="evidence" value="ECO:0007669"/>
    <property type="project" value="TreeGrafter"/>
</dbReference>
<organism evidence="8 9">
    <name type="scientific">Dermatophagoides farinae</name>
    <name type="common">American house dust mite</name>
    <dbReference type="NCBI Taxonomy" id="6954"/>
    <lineage>
        <taxon>Eukaryota</taxon>
        <taxon>Metazoa</taxon>
        <taxon>Ecdysozoa</taxon>
        <taxon>Arthropoda</taxon>
        <taxon>Chelicerata</taxon>
        <taxon>Arachnida</taxon>
        <taxon>Acari</taxon>
        <taxon>Acariformes</taxon>
        <taxon>Sarcoptiformes</taxon>
        <taxon>Astigmata</taxon>
        <taxon>Psoroptidia</taxon>
        <taxon>Analgoidea</taxon>
        <taxon>Pyroglyphidae</taxon>
        <taxon>Dermatophagoidinae</taxon>
        <taxon>Dermatophagoides</taxon>
    </lineage>
</organism>
<dbReference type="InterPro" id="IPR036282">
    <property type="entry name" value="Glutathione-S-Trfase_C_sf"/>
</dbReference>
<feature type="compositionally biased region" description="Acidic residues" evidence="5">
    <location>
        <begin position="93"/>
        <end position="111"/>
    </location>
</feature>
<dbReference type="SUPFAM" id="SSF47616">
    <property type="entry name" value="GST C-terminal domain-like"/>
    <property type="match status" value="1"/>
</dbReference>
<dbReference type="PROSITE" id="PS00824">
    <property type="entry name" value="EF1BD_1"/>
    <property type="match status" value="1"/>
</dbReference>
<dbReference type="InterPro" id="IPR014717">
    <property type="entry name" value="Transl_elong_EF1B/ribsomal_bS6"/>
</dbReference>
<proteinExistence type="inferred from homology"/>
<dbReference type="GO" id="GO:0005085">
    <property type="term" value="F:guanyl-nucleotide exchange factor activity"/>
    <property type="evidence" value="ECO:0007669"/>
    <property type="project" value="TreeGrafter"/>
</dbReference>
<dbReference type="SUPFAM" id="SSF54984">
    <property type="entry name" value="eEF-1beta-like"/>
    <property type="match status" value="1"/>
</dbReference>
<dbReference type="Proteomes" id="UP000790347">
    <property type="component" value="Unassembled WGS sequence"/>
</dbReference>
<evidence type="ECO:0000256" key="2">
    <source>
        <dbReference type="ARBA" id="ARBA00022768"/>
    </source>
</evidence>
<reference evidence="8" key="2">
    <citation type="journal article" date="2022" name="Res Sq">
        <title>Comparative Genomics Reveals Insights into the Divergent Evolution of Astigmatic Mites and Household Pest Adaptations.</title>
        <authorList>
            <person name="Xiong Q."/>
            <person name="Wan A.T.-Y."/>
            <person name="Liu X.-Y."/>
            <person name="Fung C.S.-H."/>
            <person name="Xiao X."/>
            <person name="Malainual N."/>
            <person name="Hou J."/>
            <person name="Wang L."/>
            <person name="Wang M."/>
            <person name="Yang K."/>
            <person name="Cui Y."/>
            <person name="Leung E."/>
            <person name="Nong W."/>
            <person name="Shin S.-K."/>
            <person name="Au S."/>
            <person name="Jeong K.Y."/>
            <person name="Chew F.T."/>
            <person name="Hui J."/>
            <person name="Leung T.F."/>
            <person name="Tungtrongchitr A."/>
            <person name="Zhong N."/>
            <person name="Liu Z."/>
            <person name="Tsui S."/>
        </authorList>
    </citation>
    <scope>NUCLEOTIDE SEQUENCE</scope>
    <source>
        <strain evidence="8">Derf</strain>
        <tissue evidence="8">Whole organism</tissue>
    </source>
</reference>
<accession>A0A922I197</accession>
<keyword evidence="3 4" id="KW-0648">Protein biosynthesis</keyword>
<dbReference type="InterPro" id="IPR018940">
    <property type="entry name" value="EF-1_beta_acid_region_euk"/>
</dbReference>
<evidence type="ECO:0000256" key="5">
    <source>
        <dbReference type="SAM" id="MobiDB-lite"/>
    </source>
</evidence>
<dbReference type="GO" id="GO:0005853">
    <property type="term" value="C:eukaryotic translation elongation factor 1 complex"/>
    <property type="evidence" value="ECO:0007669"/>
    <property type="project" value="InterPro"/>
</dbReference>
<evidence type="ECO:0000313" key="9">
    <source>
        <dbReference type="Proteomes" id="UP000790347"/>
    </source>
</evidence>
<reference evidence="8" key="1">
    <citation type="submission" date="2013-05" db="EMBL/GenBank/DDBJ databases">
        <authorList>
            <person name="Yim A.K.Y."/>
            <person name="Chan T.F."/>
            <person name="Ji K.M."/>
            <person name="Liu X.Y."/>
            <person name="Zhou J.W."/>
            <person name="Li R.Q."/>
            <person name="Yang K.Y."/>
            <person name="Li J."/>
            <person name="Li M."/>
            <person name="Law P.T.W."/>
            <person name="Wu Y.L."/>
            <person name="Cai Z.L."/>
            <person name="Qin H."/>
            <person name="Bao Y."/>
            <person name="Leung R.K.K."/>
            <person name="Ng P.K.S."/>
            <person name="Zou J."/>
            <person name="Zhong X.J."/>
            <person name="Ran P.X."/>
            <person name="Zhong N.S."/>
            <person name="Liu Z.G."/>
            <person name="Tsui S.K.W."/>
        </authorList>
    </citation>
    <scope>NUCLEOTIDE SEQUENCE</scope>
    <source>
        <strain evidence="8">Derf</strain>
        <tissue evidence="8">Whole organism</tissue>
    </source>
</reference>
<dbReference type="SMART" id="SM00888">
    <property type="entry name" value="EF1_GNE"/>
    <property type="match status" value="1"/>
</dbReference>
<keyword evidence="2 4" id="KW-0251">Elongation factor</keyword>
<evidence type="ECO:0000259" key="6">
    <source>
        <dbReference type="SMART" id="SM00888"/>
    </source>
</evidence>
<evidence type="ECO:0000313" key="8">
    <source>
        <dbReference type="EMBL" id="KAH9517170.1"/>
    </source>
</evidence>
<evidence type="ECO:0000259" key="7">
    <source>
        <dbReference type="SMART" id="SM01182"/>
    </source>
</evidence>
<feature type="region of interest" description="Disordered" evidence="5">
    <location>
        <begin position="84"/>
        <end position="113"/>
    </location>
</feature>
<protein>
    <submittedName>
        <fullName evidence="8">Elongation factor 1-beta</fullName>
    </submittedName>
</protein>
<dbReference type="SMART" id="SM01182">
    <property type="entry name" value="EF-1_beta_acid"/>
    <property type="match status" value="1"/>
</dbReference>
<dbReference type="Pfam" id="PF10587">
    <property type="entry name" value="EF-1_beta_acid"/>
    <property type="match status" value="1"/>
</dbReference>
<dbReference type="Gene3D" id="3.30.70.60">
    <property type="match status" value="1"/>
</dbReference>
<dbReference type="InterPro" id="IPR049720">
    <property type="entry name" value="EF1B_bsu/dsu"/>
</dbReference>
<gene>
    <name evidence="8" type="primary">EEF1B2</name>
    <name evidence="8" type="ORF">DERF_007862</name>
</gene>
<comment type="caution">
    <text evidence="8">The sequence shown here is derived from an EMBL/GenBank/DDBJ whole genome shotgun (WGS) entry which is preliminary data.</text>
</comment>
<evidence type="ECO:0000256" key="1">
    <source>
        <dbReference type="ARBA" id="ARBA00007411"/>
    </source>
</evidence>
<keyword evidence="9" id="KW-1185">Reference proteome</keyword>
<evidence type="ECO:0000256" key="3">
    <source>
        <dbReference type="ARBA" id="ARBA00022917"/>
    </source>
</evidence>
<dbReference type="PROSITE" id="PS00825">
    <property type="entry name" value="EF1BD_2"/>
    <property type="match status" value="1"/>
</dbReference>
<evidence type="ECO:0000256" key="4">
    <source>
        <dbReference type="RuleBase" id="RU003791"/>
    </source>
</evidence>
<dbReference type="EMBL" id="ASGP02000003">
    <property type="protein sequence ID" value="KAH9517170.1"/>
    <property type="molecule type" value="Genomic_DNA"/>
</dbReference>
<dbReference type="InterPro" id="IPR036219">
    <property type="entry name" value="eEF-1beta-like_sf"/>
</dbReference>
<name>A0A922I197_DERFA</name>
<comment type="similarity">
    <text evidence="1 4">Belongs to the EF-1-beta/EF-1-delta family.</text>
</comment>
<dbReference type="InterPro" id="IPR014038">
    <property type="entry name" value="EF1B_bsu/dsu_GNE"/>
</dbReference>
<feature type="domain" description="Translation elongation factor EF1B beta/delta subunit guanine nucleotide exchange" evidence="6">
    <location>
        <begin position="135"/>
        <end position="221"/>
    </location>
</feature>
<dbReference type="Pfam" id="PF00736">
    <property type="entry name" value="EF1_GNE"/>
    <property type="match status" value="1"/>
</dbReference>
<dbReference type="CDD" id="cd00292">
    <property type="entry name" value="EF1B"/>
    <property type="match status" value="1"/>
</dbReference>
<dbReference type="PANTHER" id="PTHR11595">
    <property type="entry name" value="EF-HAND AND COILED-COIL DOMAIN-CONTAINING FAMILY MEMBER"/>
    <property type="match status" value="1"/>
</dbReference>
<dbReference type="PANTHER" id="PTHR11595:SF21">
    <property type="entry name" value="ELONGATION FACTOR 1-BETA"/>
    <property type="match status" value="1"/>
</dbReference>
<feature type="domain" description="Elongation factor 1 beta central acidic region eukaryote" evidence="7">
    <location>
        <begin position="100"/>
        <end position="126"/>
    </location>
</feature>
<dbReference type="GO" id="GO:0003746">
    <property type="term" value="F:translation elongation factor activity"/>
    <property type="evidence" value="ECO:0007669"/>
    <property type="project" value="UniProtKB-KW"/>
</dbReference>
<dbReference type="Gene3D" id="1.20.1050.130">
    <property type="match status" value="1"/>
</dbReference>
<dbReference type="AlphaFoldDB" id="A0A922I197"/>